<keyword evidence="3" id="KW-1185">Reference proteome</keyword>
<sequence>MNAHLRRLRTIQNASLVLILLVSLLIGLMSLSLAAVTALYGLSIGASIVGGAAILAHWRADVARLAARKPTGSQGEGI</sequence>
<dbReference type="AlphaFoldDB" id="A0A1I2A0L1"/>
<keyword evidence="1" id="KW-0812">Transmembrane</keyword>
<proteinExistence type="predicted"/>
<evidence type="ECO:0000313" key="2">
    <source>
        <dbReference type="EMBL" id="SFE37495.1"/>
    </source>
</evidence>
<gene>
    <name evidence="2" type="ORF">SAMN02799615_00882</name>
</gene>
<evidence type="ECO:0000256" key="1">
    <source>
        <dbReference type="SAM" id="Phobius"/>
    </source>
</evidence>
<keyword evidence="1" id="KW-0472">Membrane</keyword>
<reference evidence="3" key="1">
    <citation type="submission" date="2016-10" db="EMBL/GenBank/DDBJ databases">
        <authorList>
            <person name="Varghese N."/>
            <person name="Submissions S."/>
        </authorList>
    </citation>
    <scope>NUCLEOTIDE SEQUENCE [LARGE SCALE GENOMIC DNA]</scope>
    <source>
        <strain evidence="3">UNC178MFTsu3.1</strain>
    </source>
</reference>
<dbReference type="Proteomes" id="UP000199477">
    <property type="component" value="Unassembled WGS sequence"/>
</dbReference>
<evidence type="ECO:0000313" key="3">
    <source>
        <dbReference type="Proteomes" id="UP000199477"/>
    </source>
</evidence>
<name>A0A1I2A0L1_9GAMM</name>
<protein>
    <submittedName>
        <fullName evidence="2">Uncharacterized protein</fullName>
    </submittedName>
</protein>
<dbReference type="RefSeq" id="WP_143096451.1">
    <property type="nucleotide sequence ID" value="NZ_FONH01000002.1"/>
</dbReference>
<keyword evidence="1" id="KW-1133">Transmembrane helix</keyword>
<organism evidence="2 3">
    <name type="scientific">Dyella marensis</name>
    <dbReference type="NCBI Taxonomy" id="500610"/>
    <lineage>
        <taxon>Bacteria</taxon>
        <taxon>Pseudomonadati</taxon>
        <taxon>Pseudomonadota</taxon>
        <taxon>Gammaproteobacteria</taxon>
        <taxon>Lysobacterales</taxon>
        <taxon>Rhodanobacteraceae</taxon>
        <taxon>Dyella</taxon>
    </lineage>
</organism>
<accession>A0A1I2A0L1</accession>
<feature type="transmembrane region" description="Helical" evidence="1">
    <location>
        <begin position="44"/>
        <end position="60"/>
    </location>
</feature>
<dbReference type="EMBL" id="FONH01000002">
    <property type="protein sequence ID" value="SFE37495.1"/>
    <property type="molecule type" value="Genomic_DNA"/>
</dbReference>
<dbReference type="STRING" id="500610.SAMN02799615_00882"/>